<accession>A0A3B8WLR0</accession>
<feature type="non-terminal residue" evidence="2">
    <location>
        <position position="1"/>
    </location>
</feature>
<comment type="caution">
    <text evidence="2">The sequence shown here is derived from an EMBL/GenBank/DDBJ whole genome shotgun (WGS) entry which is preliminary data.</text>
</comment>
<sequence>VKPLSPPSTVVRALLACVVGAIIYRLAIAFALNADVLGLQAQDLNLITAVLVTLAIVLPGVRTKIASRFTSKKA</sequence>
<protein>
    <submittedName>
        <fullName evidence="2">ABC transporter permease</fullName>
    </submittedName>
</protein>
<keyword evidence="1" id="KW-1133">Transmembrane helix</keyword>
<evidence type="ECO:0000313" key="2">
    <source>
        <dbReference type="EMBL" id="HAC28882.1"/>
    </source>
</evidence>
<name>A0A3B8WLR0_MARNT</name>
<keyword evidence="1" id="KW-0472">Membrane</keyword>
<evidence type="ECO:0000313" key="3">
    <source>
        <dbReference type="Proteomes" id="UP000261325"/>
    </source>
</evidence>
<reference evidence="2 3" key="1">
    <citation type="journal article" date="2018" name="Nat. Biotechnol.">
        <title>A standardized bacterial taxonomy based on genome phylogeny substantially revises the tree of life.</title>
        <authorList>
            <person name="Parks D.H."/>
            <person name="Chuvochina M."/>
            <person name="Waite D.W."/>
            <person name="Rinke C."/>
            <person name="Skarshewski A."/>
            <person name="Chaumeil P.A."/>
            <person name="Hugenholtz P."/>
        </authorList>
    </citation>
    <scope>NUCLEOTIDE SEQUENCE [LARGE SCALE GENOMIC DNA]</scope>
    <source>
        <strain evidence="2">UBA9049</strain>
    </source>
</reference>
<evidence type="ECO:0000256" key="1">
    <source>
        <dbReference type="SAM" id="Phobius"/>
    </source>
</evidence>
<keyword evidence="1" id="KW-0812">Transmembrane</keyword>
<proteinExistence type="predicted"/>
<gene>
    <name evidence="2" type="ORF">DCF82_13865</name>
</gene>
<dbReference type="Proteomes" id="UP000261325">
    <property type="component" value="Unassembled WGS sequence"/>
</dbReference>
<dbReference type="AlphaFoldDB" id="A0A3B8WLR0"/>
<feature type="transmembrane region" description="Helical" evidence="1">
    <location>
        <begin position="44"/>
        <end position="61"/>
    </location>
</feature>
<dbReference type="EMBL" id="DLYI01000185">
    <property type="protein sequence ID" value="HAC28882.1"/>
    <property type="molecule type" value="Genomic_DNA"/>
</dbReference>
<organism evidence="2 3">
    <name type="scientific">Marinobacter nauticus</name>
    <name type="common">Marinobacter hydrocarbonoclasticus</name>
    <name type="synonym">Marinobacter aquaeolei</name>
    <dbReference type="NCBI Taxonomy" id="2743"/>
    <lineage>
        <taxon>Bacteria</taxon>
        <taxon>Pseudomonadati</taxon>
        <taxon>Pseudomonadota</taxon>
        <taxon>Gammaproteobacteria</taxon>
        <taxon>Pseudomonadales</taxon>
        <taxon>Marinobacteraceae</taxon>
        <taxon>Marinobacter</taxon>
    </lineage>
</organism>
<feature type="transmembrane region" description="Helical" evidence="1">
    <location>
        <begin position="12"/>
        <end position="32"/>
    </location>
</feature>